<dbReference type="Proteomes" id="UP001292079">
    <property type="component" value="Unassembled WGS sequence"/>
</dbReference>
<sequence>MILRSNGSPLLKHPSTTQELNESNPKKFKTQLMSPSSATYHYSPRSLQQSDTAKLRGLKQNEQTNHIISNLNFQYMRKDKTNCEFNVPHIPVTFYSNLPKILNKVTNGNKSQWNDERKRIYASGALKSTKNLQRTSKHVNRFNANNLRDLKSKLSKRELLDIDLQSKIIKPSINRNTQIKTLQAENKNLCEGLKYQLEDISNDEDIRRNKISEAINTMYRTYASNHFKTFADYSNDNTESNISDVLQPINQIIPSNCVIKKLDYPSSSTELLPSSQLSPSQVTCAHLYNDQVGKLSSKQNNRSLQDGIVKHLQKLSNAISSYNHAGDTAQLNYFSPYTSMNSNDMPLDLRNPLQNDLSNMFSKNNQSNNNDKLYADNEKPDKMYLSIENSHSIELWSAILSWINKKHHEYSRIIQSKL</sequence>
<accession>A0AAE1ZD98</accession>
<keyword evidence="3" id="KW-1185">Reference proteome</keyword>
<evidence type="ECO:0000313" key="2">
    <source>
        <dbReference type="EMBL" id="KAK4471795.1"/>
    </source>
</evidence>
<organism evidence="2 3">
    <name type="scientific">Schistosoma mekongi</name>
    <name type="common">Parasitic worm</name>
    <dbReference type="NCBI Taxonomy" id="38744"/>
    <lineage>
        <taxon>Eukaryota</taxon>
        <taxon>Metazoa</taxon>
        <taxon>Spiralia</taxon>
        <taxon>Lophotrochozoa</taxon>
        <taxon>Platyhelminthes</taxon>
        <taxon>Trematoda</taxon>
        <taxon>Digenea</taxon>
        <taxon>Strigeidida</taxon>
        <taxon>Schistosomatoidea</taxon>
        <taxon>Schistosomatidae</taxon>
        <taxon>Schistosoma</taxon>
    </lineage>
</organism>
<gene>
    <name evidence="2" type="ORF">MN116_005191</name>
</gene>
<evidence type="ECO:0000256" key="1">
    <source>
        <dbReference type="SAM" id="MobiDB-lite"/>
    </source>
</evidence>
<protein>
    <submittedName>
        <fullName evidence="2">Uncharacterized protein</fullName>
    </submittedName>
</protein>
<feature type="region of interest" description="Disordered" evidence="1">
    <location>
        <begin position="1"/>
        <end position="26"/>
    </location>
</feature>
<dbReference type="EMBL" id="JALJAT010000003">
    <property type="protein sequence ID" value="KAK4471795.1"/>
    <property type="molecule type" value="Genomic_DNA"/>
</dbReference>
<name>A0AAE1ZD98_SCHME</name>
<proteinExistence type="predicted"/>
<evidence type="ECO:0000313" key="3">
    <source>
        <dbReference type="Proteomes" id="UP001292079"/>
    </source>
</evidence>
<feature type="compositionally biased region" description="Polar residues" evidence="1">
    <location>
        <begin position="1"/>
        <end position="23"/>
    </location>
</feature>
<dbReference type="AlphaFoldDB" id="A0AAE1ZD98"/>
<comment type="caution">
    <text evidence="2">The sequence shown here is derived from an EMBL/GenBank/DDBJ whole genome shotgun (WGS) entry which is preliminary data.</text>
</comment>
<reference evidence="2" key="1">
    <citation type="submission" date="2022-04" db="EMBL/GenBank/DDBJ databases">
        <authorList>
            <person name="Xu L."/>
            <person name="Lv Z."/>
        </authorList>
    </citation>
    <scope>NUCLEOTIDE SEQUENCE</scope>
    <source>
        <strain evidence="2">LV_2022a</strain>
    </source>
</reference>
<reference evidence="2" key="2">
    <citation type="journal article" date="2023" name="Infect Dis Poverty">
        <title>Chromosome-scale genome of the human blood fluke Schistosoma mekongi and its implications for public health.</title>
        <authorList>
            <person name="Zhou M."/>
            <person name="Xu L."/>
            <person name="Xu D."/>
            <person name="Chen W."/>
            <person name="Khan J."/>
            <person name="Hu Y."/>
            <person name="Huang H."/>
            <person name="Wei H."/>
            <person name="Zhang Y."/>
            <person name="Chusongsang P."/>
            <person name="Tanasarnprasert K."/>
            <person name="Hu X."/>
            <person name="Limpanont Y."/>
            <person name="Lv Z."/>
        </authorList>
    </citation>
    <scope>NUCLEOTIDE SEQUENCE</scope>
    <source>
        <strain evidence="2">LV_2022a</strain>
    </source>
</reference>